<feature type="region of interest" description="Disordered" evidence="1">
    <location>
        <begin position="137"/>
        <end position="183"/>
    </location>
</feature>
<evidence type="ECO:0000313" key="2">
    <source>
        <dbReference type="EMBL" id="KAF3578331.1"/>
    </source>
</evidence>
<organism evidence="2 3">
    <name type="scientific">Brassica cretica</name>
    <name type="common">Mustard</name>
    <dbReference type="NCBI Taxonomy" id="69181"/>
    <lineage>
        <taxon>Eukaryota</taxon>
        <taxon>Viridiplantae</taxon>
        <taxon>Streptophyta</taxon>
        <taxon>Embryophyta</taxon>
        <taxon>Tracheophyta</taxon>
        <taxon>Spermatophyta</taxon>
        <taxon>Magnoliopsida</taxon>
        <taxon>eudicotyledons</taxon>
        <taxon>Gunneridae</taxon>
        <taxon>Pentapetalae</taxon>
        <taxon>rosids</taxon>
        <taxon>malvids</taxon>
        <taxon>Brassicales</taxon>
        <taxon>Brassicaceae</taxon>
        <taxon>Brassiceae</taxon>
        <taxon>Brassica</taxon>
    </lineage>
</organism>
<name>A0ABQ7DLI0_BRACR</name>
<evidence type="ECO:0000256" key="1">
    <source>
        <dbReference type="SAM" id="MobiDB-lite"/>
    </source>
</evidence>
<accession>A0ABQ7DLI0</accession>
<comment type="caution">
    <text evidence="2">The sequence shown here is derived from an EMBL/GenBank/DDBJ whole genome shotgun (WGS) entry which is preliminary data.</text>
</comment>
<proteinExistence type="predicted"/>
<protein>
    <submittedName>
        <fullName evidence="2">Uncharacterized protein</fullName>
    </submittedName>
</protein>
<keyword evidence="3" id="KW-1185">Reference proteome</keyword>
<reference evidence="2 3" key="1">
    <citation type="journal article" date="2020" name="BMC Genomics">
        <title>Intraspecific diversification of the crop wild relative Brassica cretica Lam. using demographic model selection.</title>
        <authorList>
            <person name="Kioukis A."/>
            <person name="Michalopoulou V.A."/>
            <person name="Briers L."/>
            <person name="Pirintsos S."/>
            <person name="Studholme D.J."/>
            <person name="Pavlidis P."/>
            <person name="Sarris P.F."/>
        </authorList>
    </citation>
    <scope>NUCLEOTIDE SEQUENCE [LARGE SCALE GENOMIC DNA]</scope>
    <source>
        <strain evidence="3">cv. PFS-1207/04</strain>
    </source>
</reference>
<feature type="compositionally biased region" description="Basic and acidic residues" evidence="1">
    <location>
        <begin position="154"/>
        <end position="171"/>
    </location>
</feature>
<dbReference type="EMBL" id="QGKV02000649">
    <property type="protein sequence ID" value="KAF3578331.1"/>
    <property type="molecule type" value="Genomic_DNA"/>
</dbReference>
<feature type="region of interest" description="Disordered" evidence="1">
    <location>
        <begin position="1"/>
        <end position="26"/>
    </location>
</feature>
<sequence length="183" mass="19960">MLPGAEAESRSVLSSGGEVHQTSPNSHVFGIMEVDLLRSSVEGKQSVLRAHRAKADYSDQATGSSGSGMRIYQFIPRFTEEVERDGGAQTTLISELKRRLDVPGDNGEAEGRRYDGYDRDLSRNGAETISSVEVCEKRDGEGEGVETDVFLSQRQRDKDLRLSAHGFRQDGPRSGLNQAGGDL</sequence>
<dbReference type="Proteomes" id="UP000266723">
    <property type="component" value="Unassembled WGS sequence"/>
</dbReference>
<evidence type="ECO:0000313" key="3">
    <source>
        <dbReference type="Proteomes" id="UP000266723"/>
    </source>
</evidence>
<gene>
    <name evidence="2" type="ORF">DY000_02034130</name>
</gene>